<accession>A0A258FEE1</accession>
<feature type="compositionally biased region" description="Gly residues" evidence="1">
    <location>
        <begin position="310"/>
        <end position="380"/>
    </location>
</feature>
<dbReference type="AlphaFoldDB" id="A0A258FEE1"/>
<sequence length="387" mass="37297">MSTNRLFIAATASIWLFGTTSALALDWQLREVSGSVRVALPARAATNGTVGQVLPIGTSVTTGQGGRAVIVDGDQRIVVGPSSRTTLAPEQGGVTRILQDLGSALFQVDRRSRPHFRVETPLLAAVVKGTTFTISVDAQGDRVHVAEGLVEVRSNSGNATSDVAAGATAVVTREQPASVDVSAPSASVPVETAAVTVAPIDYSEASGGLVQNPVGSVAAASAAVSPTGFGEVGNGPLYASPSVAGVQAAAELNRNDGNPSGGNANPGNGNPNPGNEGGNPNPGNGNGGGETSTGNPGNSNGNSGGNANPGNGGGNSGSNPGNGGGDANPGNGGGNSGSNPGNGGGDANPGNGGGNANPGNGGNGGANPGDGGGDANPGGGGRRRRWR</sequence>
<dbReference type="InterPro" id="IPR006860">
    <property type="entry name" value="FecR"/>
</dbReference>
<evidence type="ECO:0000313" key="3">
    <source>
        <dbReference type="EMBL" id="OYX30173.1"/>
    </source>
</evidence>
<organism evidence="3 4">
    <name type="scientific">Brevundimonas subvibrioides</name>
    <dbReference type="NCBI Taxonomy" id="74313"/>
    <lineage>
        <taxon>Bacteria</taxon>
        <taxon>Pseudomonadati</taxon>
        <taxon>Pseudomonadota</taxon>
        <taxon>Alphaproteobacteria</taxon>
        <taxon>Caulobacterales</taxon>
        <taxon>Caulobacteraceae</taxon>
        <taxon>Brevundimonas</taxon>
    </lineage>
</organism>
<dbReference type="PANTHER" id="PTHR38731:SF3">
    <property type="entry name" value="BLL6125 PROTEIN"/>
    <property type="match status" value="1"/>
</dbReference>
<dbReference type="EMBL" id="NCEB01000049">
    <property type="protein sequence ID" value="OYX30173.1"/>
    <property type="molecule type" value="Genomic_DNA"/>
</dbReference>
<feature type="domain" description="FecR protein" evidence="2">
    <location>
        <begin position="60"/>
        <end position="151"/>
    </location>
</feature>
<feature type="region of interest" description="Disordered" evidence="1">
    <location>
        <begin position="252"/>
        <end position="387"/>
    </location>
</feature>
<evidence type="ECO:0000259" key="2">
    <source>
        <dbReference type="Pfam" id="PF04773"/>
    </source>
</evidence>
<evidence type="ECO:0000313" key="4">
    <source>
        <dbReference type="Proteomes" id="UP000215595"/>
    </source>
</evidence>
<dbReference type="PANTHER" id="PTHR38731">
    <property type="entry name" value="LIPL45-RELATED LIPOPROTEIN-RELATED"/>
    <property type="match status" value="1"/>
</dbReference>
<comment type="caution">
    <text evidence="3">The sequence shown here is derived from an EMBL/GenBank/DDBJ whole genome shotgun (WGS) entry which is preliminary data.</text>
</comment>
<dbReference type="Gene3D" id="2.60.120.1440">
    <property type="match status" value="1"/>
</dbReference>
<evidence type="ECO:0000256" key="1">
    <source>
        <dbReference type="SAM" id="MobiDB-lite"/>
    </source>
</evidence>
<protein>
    <recommendedName>
        <fullName evidence="2">FecR protein domain-containing protein</fullName>
    </recommendedName>
</protein>
<feature type="compositionally biased region" description="Low complexity" evidence="1">
    <location>
        <begin position="292"/>
        <end position="309"/>
    </location>
</feature>
<proteinExistence type="predicted"/>
<gene>
    <name evidence="3" type="ORF">B7Z01_14895</name>
</gene>
<dbReference type="Pfam" id="PF04773">
    <property type="entry name" value="FecR"/>
    <property type="match status" value="1"/>
</dbReference>
<reference evidence="3 4" key="1">
    <citation type="submission" date="2017-03" db="EMBL/GenBank/DDBJ databases">
        <title>Lifting the veil on microbial sulfur biogeochemistry in mining wastewaters.</title>
        <authorList>
            <person name="Kantor R.S."/>
            <person name="Colenbrander Nelson T."/>
            <person name="Marshall S."/>
            <person name="Bennett D."/>
            <person name="Apte S."/>
            <person name="Camacho D."/>
            <person name="Thomas B.C."/>
            <person name="Warren L.A."/>
            <person name="Banfield J.F."/>
        </authorList>
    </citation>
    <scope>NUCLEOTIDE SEQUENCE [LARGE SCALE GENOMIC DNA]</scope>
    <source>
        <strain evidence="3">32-69-9</strain>
    </source>
</reference>
<dbReference type="Proteomes" id="UP000215595">
    <property type="component" value="Unassembled WGS sequence"/>
</dbReference>
<feature type="compositionally biased region" description="Low complexity" evidence="1">
    <location>
        <begin position="255"/>
        <end position="283"/>
    </location>
</feature>
<name>A0A258FEE1_9CAUL</name>